<gene>
    <name evidence="20" type="ORF">BCR41DRAFT_297979</name>
</gene>
<keyword evidence="3" id="KW-0813">Transport</keyword>
<evidence type="ECO:0000256" key="13">
    <source>
        <dbReference type="ARBA" id="ARBA00046271"/>
    </source>
</evidence>
<comment type="subcellular location">
    <subcellularLocation>
        <location evidence="1">Cell membrane</location>
        <topology evidence="1">Multi-pass membrane protein</topology>
    </subcellularLocation>
    <subcellularLocation>
        <location evidence="13">Peroxisome membrane</location>
    </subcellularLocation>
</comment>
<dbReference type="InterPro" id="IPR020845">
    <property type="entry name" value="AMP-binding_CS"/>
</dbReference>
<dbReference type="InterPro" id="IPR000873">
    <property type="entry name" value="AMP-dep_synth/lig_dom"/>
</dbReference>
<dbReference type="PROSITE" id="PS00455">
    <property type="entry name" value="AMP_BINDING"/>
    <property type="match status" value="1"/>
</dbReference>
<protein>
    <recommendedName>
        <fullName evidence="16">Very long-chain fatty acid transport protein</fullName>
    </recommendedName>
    <alternativeName>
        <fullName evidence="17">Very-long-chain acyl-CoA synthetase</fullName>
    </alternativeName>
</protein>
<reference evidence="20 21" key="1">
    <citation type="submission" date="2016-07" db="EMBL/GenBank/DDBJ databases">
        <title>Pervasive Adenine N6-methylation of Active Genes in Fungi.</title>
        <authorList>
            <consortium name="DOE Joint Genome Institute"/>
            <person name="Mondo S.J."/>
            <person name="Dannebaum R.O."/>
            <person name="Kuo R.C."/>
            <person name="Labutti K."/>
            <person name="Haridas S."/>
            <person name="Kuo A."/>
            <person name="Salamov A."/>
            <person name="Ahrendt S.R."/>
            <person name="Lipzen A."/>
            <person name="Sullivan W."/>
            <person name="Andreopoulos W.B."/>
            <person name="Clum A."/>
            <person name="Lindquist E."/>
            <person name="Daum C."/>
            <person name="Ramamoorthy G.K."/>
            <person name="Gryganskyi A."/>
            <person name="Culley D."/>
            <person name="Magnuson J.K."/>
            <person name="James T.Y."/>
            <person name="O'Malley M.A."/>
            <person name="Stajich J.E."/>
            <person name="Spatafora J.W."/>
            <person name="Visel A."/>
            <person name="Grigoriev I.V."/>
        </authorList>
    </citation>
    <scope>NUCLEOTIDE SEQUENCE [LARGE SCALE GENOMIC DNA]</scope>
    <source>
        <strain evidence="20 21">NRRL 3116</strain>
    </source>
</reference>
<evidence type="ECO:0000256" key="14">
    <source>
        <dbReference type="ARBA" id="ARBA00051585"/>
    </source>
</evidence>
<keyword evidence="6" id="KW-0812">Transmembrane</keyword>
<comment type="caution">
    <text evidence="20">The sequence shown here is derived from an EMBL/GenBank/DDBJ whole genome shotgun (WGS) entry which is preliminary data.</text>
</comment>
<evidence type="ECO:0000313" key="21">
    <source>
        <dbReference type="Proteomes" id="UP000193648"/>
    </source>
</evidence>
<evidence type="ECO:0000259" key="18">
    <source>
        <dbReference type="Pfam" id="PF00501"/>
    </source>
</evidence>
<feature type="domain" description="AMP-dependent synthetase/ligase" evidence="18">
    <location>
        <begin position="32"/>
        <end position="407"/>
    </location>
</feature>
<evidence type="ECO:0000256" key="4">
    <source>
        <dbReference type="ARBA" id="ARBA00022475"/>
    </source>
</evidence>
<dbReference type="InterPro" id="IPR045851">
    <property type="entry name" value="AMP-bd_C_sf"/>
</dbReference>
<keyword evidence="4" id="KW-1003">Cell membrane</keyword>
<evidence type="ECO:0000313" key="20">
    <source>
        <dbReference type="EMBL" id="ORZ28795.1"/>
    </source>
</evidence>
<dbReference type="GO" id="GO:0009898">
    <property type="term" value="C:cytoplasmic side of plasma membrane"/>
    <property type="evidence" value="ECO:0007669"/>
    <property type="project" value="TreeGrafter"/>
</dbReference>
<dbReference type="GO" id="GO:0005811">
    <property type="term" value="C:lipid droplet"/>
    <property type="evidence" value="ECO:0007669"/>
    <property type="project" value="TreeGrafter"/>
</dbReference>
<dbReference type="PANTHER" id="PTHR43107:SF15">
    <property type="entry name" value="FATTY ACID TRANSPORT PROTEIN 3, ISOFORM A"/>
    <property type="match status" value="1"/>
</dbReference>
<dbReference type="GO" id="GO:0004467">
    <property type="term" value="F:long-chain fatty acid-CoA ligase activity"/>
    <property type="evidence" value="ECO:0007669"/>
    <property type="project" value="TreeGrafter"/>
</dbReference>
<dbReference type="GO" id="GO:0005524">
    <property type="term" value="F:ATP binding"/>
    <property type="evidence" value="ECO:0007669"/>
    <property type="project" value="UniProtKB-KW"/>
</dbReference>
<keyword evidence="21" id="KW-1185">Reference proteome</keyword>
<evidence type="ECO:0000256" key="7">
    <source>
        <dbReference type="ARBA" id="ARBA00022741"/>
    </source>
</evidence>
<dbReference type="AlphaFoldDB" id="A0A1Y2H2N6"/>
<dbReference type="Gene3D" id="3.30.300.30">
    <property type="match status" value="1"/>
</dbReference>
<keyword evidence="10" id="KW-0445">Lipid transport</keyword>
<dbReference type="SUPFAM" id="SSF56801">
    <property type="entry name" value="Acetyl-CoA synthetase-like"/>
    <property type="match status" value="1"/>
</dbReference>
<evidence type="ECO:0000256" key="9">
    <source>
        <dbReference type="ARBA" id="ARBA00022989"/>
    </source>
</evidence>
<dbReference type="Gene3D" id="3.40.50.12780">
    <property type="entry name" value="N-terminal domain of ligase-like"/>
    <property type="match status" value="1"/>
</dbReference>
<evidence type="ECO:0000256" key="6">
    <source>
        <dbReference type="ARBA" id="ARBA00022692"/>
    </source>
</evidence>
<dbReference type="STRING" id="64571.A0A1Y2H2N6"/>
<sequence length="636" mass="72958">MNPSDIWPLDPTHFFRFDKCVRNRSCSIYNRFEEQCQIRPFAVALSFEGTSHTWRELELASNRMAHWFVSKGIQAGDRVAMMMGNSPLFIITWLSLLKIAAVASFINTQLTHAALVHSLKVSDAKILVFDFEYASALQECFDDIKGLNYDLYTMTPKQQVLGQIYNYLSRDTRRSFEIPFQYDFVEWENMSSEGFQKSIREHIEMSDPAALIFTSGTTGLPKAAIMDHGRGNSMRVAWPYFASITPQSKVYIPLPLYHSAGSIIGVGQSWHSGCTIVLARKFSASNFWKDCIAYDVTHFQYIGELCRYLLHAPESPLDRKHKVRTAFGNGLRPDIWAKVQERFGIKTIFEYYSMSEGTTALLNVATDKRSQGAIGFRGPIQRILAPTMKVVKVDTDTNELIRDEKTGFCIECRLNEPGELITLADNKTHSTRYQGYFNQPKMTQAKLVHNAFVQGDVYFRTGDLVYRNEDQYWFFVDRTGDTYRWKGENVSTAEVADTLGRVEGVVSCVVYGVTIPGQDGRAGMATLVLKDSILQRPTENGSRAVVNEQALNNFLQRMSEYVAKNLPSYAVPRFLRICEQDLEITGTFKNKKEVLKKEGFDLNLVKDRLYWWTPQRRYERFDRTENEQIYVEQARL</sequence>
<evidence type="ECO:0000256" key="12">
    <source>
        <dbReference type="ARBA" id="ARBA00023140"/>
    </source>
</evidence>
<organism evidence="20 21">
    <name type="scientific">Lobosporangium transversale</name>
    <dbReference type="NCBI Taxonomy" id="64571"/>
    <lineage>
        <taxon>Eukaryota</taxon>
        <taxon>Fungi</taxon>
        <taxon>Fungi incertae sedis</taxon>
        <taxon>Mucoromycota</taxon>
        <taxon>Mortierellomycotina</taxon>
        <taxon>Mortierellomycetes</taxon>
        <taxon>Mortierellales</taxon>
        <taxon>Mortierellaceae</taxon>
        <taxon>Lobosporangium</taxon>
    </lineage>
</organism>
<evidence type="ECO:0000256" key="2">
    <source>
        <dbReference type="ARBA" id="ARBA00006432"/>
    </source>
</evidence>
<keyword evidence="12" id="KW-0576">Peroxisome</keyword>
<dbReference type="GeneID" id="33562315"/>
<dbReference type="PANTHER" id="PTHR43107">
    <property type="entry name" value="LONG-CHAIN FATTY ACID TRANSPORT PROTEIN"/>
    <property type="match status" value="1"/>
</dbReference>
<comment type="similarity">
    <text evidence="2">Belongs to the ATP-dependent AMP-binding enzyme family.</text>
</comment>
<evidence type="ECO:0000256" key="5">
    <source>
        <dbReference type="ARBA" id="ARBA00022598"/>
    </source>
</evidence>
<evidence type="ECO:0000256" key="1">
    <source>
        <dbReference type="ARBA" id="ARBA00004651"/>
    </source>
</evidence>
<evidence type="ECO:0000256" key="3">
    <source>
        <dbReference type="ARBA" id="ARBA00022448"/>
    </source>
</evidence>
<dbReference type="Pfam" id="PF13193">
    <property type="entry name" value="AMP-binding_C"/>
    <property type="match status" value="1"/>
</dbReference>
<evidence type="ECO:0000259" key="19">
    <source>
        <dbReference type="Pfam" id="PF13193"/>
    </source>
</evidence>
<keyword evidence="9" id="KW-1133">Transmembrane helix</keyword>
<dbReference type="InterPro" id="IPR042099">
    <property type="entry name" value="ANL_N_sf"/>
</dbReference>
<dbReference type="GO" id="GO:0005324">
    <property type="term" value="F:long-chain fatty acid transmembrane transporter activity"/>
    <property type="evidence" value="ECO:0007669"/>
    <property type="project" value="TreeGrafter"/>
</dbReference>
<comment type="catalytic activity">
    <reaction evidence="14">
        <text>a very long-chain fatty acid + ATP + CoA = a very long-chain fatty acyl-CoA + AMP + diphosphate</text>
        <dbReference type="Rhea" id="RHEA:54536"/>
        <dbReference type="ChEBI" id="CHEBI:30616"/>
        <dbReference type="ChEBI" id="CHEBI:33019"/>
        <dbReference type="ChEBI" id="CHEBI:57287"/>
        <dbReference type="ChEBI" id="CHEBI:58950"/>
        <dbReference type="ChEBI" id="CHEBI:138261"/>
        <dbReference type="ChEBI" id="CHEBI:456215"/>
    </reaction>
</comment>
<evidence type="ECO:0000256" key="16">
    <source>
        <dbReference type="ARBA" id="ARBA00068795"/>
    </source>
</evidence>
<feature type="domain" description="AMP-binding enzyme C-terminal" evidence="19">
    <location>
        <begin position="494"/>
        <end position="589"/>
    </location>
</feature>
<dbReference type="Proteomes" id="UP000193648">
    <property type="component" value="Unassembled WGS sequence"/>
</dbReference>
<name>A0A1Y2H2N6_9FUNG</name>
<keyword evidence="5" id="KW-0436">Ligase</keyword>
<dbReference type="InParanoid" id="A0A1Y2H2N6"/>
<proteinExistence type="inferred from homology"/>
<keyword evidence="11" id="KW-0472">Membrane</keyword>
<evidence type="ECO:0000256" key="10">
    <source>
        <dbReference type="ARBA" id="ARBA00023055"/>
    </source>
</evidence>
<evidence type="ECO:0000256" key="8">
    <source>
        <dbReference type="ARBA" id="ARBA00022840"/>
    </source>
</evidence>
<dbReference type="InterPro" id="IPR025110">
    <property type="entry name" value="AMP-bd_C"/>
</dbReference>
<dbReference type="RefSeq" id="XP_021886468.1">
    <property type="nucleotide sequence ID" value="XM_022020471.1"/>
</dbReference>
<comment type="function">
    <text evidence="15">Acyl-CoA synthetase required for both the import of long chain fatty acids (LCFAs) (C14-C18) and the activation very long chain fatty acids (VLCFAs) (C20-C26) by esterification of the fatty acids into metabolically active CoA-thioesters for subsequent degradation or incorporation into phospholipids. The transport and fatty acyl-CoA synthetase activities are genetically separable and are thus independent activities. Esterifies VLCFAs in the peroxisome matrix. The VLCFAs are actively transported into peroxisomes by a PXA1-PXA2 heterodimeric transporter in the peroxisomal membrane.</text>
</comment>
<dbReference type="EMBL" id="MCFF01000001">
    <property type="protein sequence ID" value="ORZ28795.1"/>
    <property type="molecule type" value="Genomic_DNA"/>
</dbReference>
<dbReference type="GO" id="GO:0005778">
    <property type="term" value="C:peroxisomal membrane"/>
    <property type="evidence" value="ECO:0007669"/>
    <property type="project" value="UniProtKB-SubCell"/>
</dbReference>
<accession>A0A1Y2H2N6</accession>
<keyword evidence="8" id="KW-0067">ATP-binding</keyword>
<evidence type="ECO:0000256" key="11">
    <source>
        <dbReference type="ARBA" id="ARBA00023136"/>
    </source>
</evidence>
<dbReference type="OrthoDB" id="288590at2759"/>
<evidence type="ECO:0000256" key="17">
    <source>
        <dbReference type="ARBA" id="ARBA00078285"/>
    </source>
</evidence>
<dbReference type="FunFam" id="3.40.50.12780:FF:000019">
    <property type="entry name" value="Long-chain fatty acid transporter"/>
    <property type="match status" value="1"/>
</dbReference>
<keyword evidence="7" id="KW-0547">Nucleotide-binding</keyword>
<dbReference type="Pfam" id="PF00501">
    <property type="entry name" value="AMP-binding"/>
    <property type="match status" value="1"/>
</dbReference>
<dbReference type="GO" id="GO:0044539">
    <property type="term" value="P:long-chain fatty acid import into cell"/>
    <property type="evidence" value="ECO:0007669"/>
    <property type="project" value="TreeGrafter"/>
</dbReference>
<evidence type="ECO:0000256" key="15">
    <source>
        <dbReference type="ARBA" id="ARBA00060276"/>
    </source>
</evidence>